<keyword evidence="10" id="KW-0456">Lyase</keyword>
<dbReference type="AlphaFoldDB" id="K1UD04"/>
<comment type="pathway">
    <text evidence="5">Carbohydrate metabolism; pentose and glucuronate interconversion.</text>
</comment>
<keyword evidence="8" id="KW-0408">Iron</keyword>
<keyword evidence="9" id="KW-0464">Manganese</keyword>
<dbReference type="PANTHER" id="PTHR30387:SF2">
    <property type="entry name" value="MANNONATE DEHYDRATASE"/>
    <property type="match status" value="1"/>
</dbReference>
<sequence>MDMTLRWYGEGNDSVTLDQIRQIPGVTGVITALHDIPAGEAWTYEDVMKRKQEVEAKGLKLVGVESINVHEDIKIGLPTRDELIE</sequence>
<comment type="catalytic activity">
    <reaction evidence="1">
        <text>D-mannonate = 2-dehydro-3-deoxy-D-gluconate + H2O</text>
        <dbReference type="Rhea" id="RHEA:20097"/>
        <dbReference type="ChEBI" id="CHEBI:15377"/>
        <dbReference type="ChEBI" id="CHEBI:17767"/>
        <dbReference type="ChEBI" id="CHEBI:57990"/>
        <dbReference type="EC" id="4.2.1.8"/>
    </reaction>
</comment>
<evidence type="ECO:0000256" key="9">
    <source>
        <dbReference type="ARBA" id="ARBA00023211"/>
    </source>
</evidence>
<dbReference type="GO" id="GO:0008198">
    <property type="term" value="F:ferrous iron binding"/>
    <property type="evidence" value="ECO:0007669"/>
    <property type="project" value="TreeGrafter"/>
</dbReference>
<comment type="caution">
    <text evidence="11">The sequence shown here is derived from an EMBL/GenBank/DDBJ whole genome shotgun (WGS) entry which is preliminary data.</text>
</comment>
<evidence type="ECO:0000256" key="10">
    <source>
        <dbReference type="ARBA" id="ARBA00023239"/>
    </source>
</evidence>
<evidence type="ECO:0000256" key="6">
    <source>
        <dbReference type="ARBA" id="ARBA00007389"/>
    </source>
</evidence>
<dbReference type="GO" id="GO:0008927">
    <property type="term" value="F:mannonate dehydratase activity"/>
    <property type="evidence" value="ECO:0007669"/>
    <property type="project" value="UniProtKB-EC"/>
</dbReference>
<accession>K1UD04</accession>
<organism evidence="11">
    <name type="scientific">human gut metagenome</name>
    <dbReference type="NCBI Taxonomy" id="408170"/>
    <lineage>
        <taxon>unclassified sequences</taxon>
        <taxon>metagenomes</taxon>
        <taxon>organismal metagenomes</taxon>
    </lineage>
</organism>
<dbReference type="EMBL" id="AJWY01003188">
    <property type="protein sequence ID" value="EKC76085.1"/>
    <property type="molecule type" value="Genomic_DNA"/>
</dbReference>
<dbReference type="SUPFAM" id="SSF51658">
    <property type="entry name" value="Xylose isomerase-like"/>
    <property type="match status" value="1"/>
</dbReference>
<name>K1UD04_9ZZZZ</name>
<comment type="similarity">
    <text evidence="6">Belongs to the mannonate dehydratase family.</text>
</comment>
<evidence type="ECO:0000256" key="7">
    <source>
        <dbReference type="ARBA" id="ARBA00012927"/>
    </source>
</evidence>
<evidence type="ECO:0000256" key="5">
    <source>
        <dbReference type="ARBA" id="ARBA00004892"/>
    </source>
</evidence>
<comment type="function">
    <text evidence="4">Catalyzes the dehydration of D-mannonate.</text>
</comment>
<dbReference type="Gene3D" id="3.20.20.150">
    <property type="entry name" value="Divalent-metal-dependent TIM barrel enzymes"/>
    <property type="match status" value="1"/>
</dbReference>
<protein>
    <recommendedName>
        <fullName evidence="7">mannonate dehydratase</fullName>
        <ecNumber evidence="7">4.2.1.8</ecNumber>
    </recommendedName>
</protein>
<dbReference type="PANTHER" id="PTHR30387">
    <property type="entry name" value="MANNONATE DEHYDRATASE"/>
    <property type="match status" value="1"/>
</dbReference>
<dbReference type="GO" id="GO:0030145">
    <property type="term" value="F:manganese ion binding"/>
    <property type="evidence" value="ECO:0007669"/>
    <property type="project" value="TreeGrafter"/>
</dbReference>
<evidence type="ECO:0000256" key="1">
    <source>
        <dbReference type="ARBA" id="ARBA00001794"/>
    </source>
</evidence>
<comment type="cofactor">
    <cofactor evidence="3">
        <name>Fe(2+)</name>
        <dbReference type="ChEBI" id="CHEBI:29033"/>
    </cofactor>
</comment>
<dbReference type="InterPro" id="IPR036237">
    <property type="entry name" value="Xyl_isomerase-like_sf"/>
</dbReference>
<dbReference type="Pfam" id="PF03786">
    <property type="entry name" value="UxuA"/>
    <property type="match status" value="1"/>
</dbReference>
<evidence type="ECO:0000256" key="4">
    <source>
        <dbReference type="ARBA" id="ARBA00002713"/>
    </source>
</evidence>
<gene>
    <name evidence="11" type="ORF">LEA_04869</name>
</gene>
<proteinExistence type="inferred from homology"/>
<dbReference type="EC" id="4.2.1.8" evidence="7"/>
<comment type="cofactor">
    <cofactor evidence="2">
        <name>Mn(2+)</name>
        <dbReference type="ChEBI" id="CHEBI:29035"/>
    </cofactor>
</comment>
<dbReference type="InterPro" id="IPR004628">
    <property type="entry name" value="Man_deHydtase"/>
</dbReference>
<evidence type="ECO:0000313" key="11">
    <source>
        <dbReference type="EMBL" id="EKC76085.1"/>
    </source>
</evidence>
<reference evidence="11" key="1">
    <citation type="journal article" date="2013" name="Environ. Microbiol.">
        <title>Microbiota from the distal guts of lean and obese adolescents exhibit partial functional redundancy besides clear differences in community structure.</title>
        <authorList>
            <person name="Ferrer M."/>
            <person name="Ruiz A."/>
            <person name="Lanza F."/>
            <person name="Haange S.B."/>
            <person name="Oberbach A."/>
            <person name="Till H."/>
            <person name="Bargiela R."/>
            <person name="Campoy C."/>
            <person name="Segura M.T."/>
            <person name="Richter M."/>
            <person name="von Bergen M."/>
            <person name="Seifert J."/>
            <person name="Suarez A."/>
        </authorList>
    </citation>
    <scope>NUCLEOTIDE SEQUENCE</scope>
</reference>
<evidence type="ECO:0000256" key="8">
    <source>
        <dbReference type="ARBA" id="ARBA00023004"/>
    </source>
</evidence>
<feature type="non-terminal residue" evidence="11">
    <location>
        <position position="85"/>
    </location>
</feature>
<evidence type="ECO:0000256" key="2">
    <source>
        <dbReference type="ARBA" id="ARBA00001936"/>
    </source>
</evidence>
<dbReference type="GO" id="GO:0042840">
    <property type="term" value="P:D-glucuronate catabolic process"/>
    <property type="evidence" value="ECO:0007669"/>
    <property type="project" value="TreeGrafter"/>
</dbReference>
<evidence type="ECO:0000256" key="3">
    <source>
        <dbReference type="ARBA" id="ARBA00001954"/>
    </source>
</evidence>